<dbReference type="InParanoid" id="G4YKZ5"/>
<keyword evidence="3" id="KW-1185">Reference proteome</keyword>
<evidence type="ECO:0000256" key="1">
    <source>
        <dbReference type="SAM" id="MobiDB-lite"/>
    </source>
</evidence>
<dbReference type="AlphaFoldDB" id="G4YKZ5"/>
<accession>G4YKZ5</accession>
<gene>
    <name evidence="2" type="ORF">PHYSODRAFT_471270</name>
</gene>
<evidence type="ECO:0000313" key="2">
    <source>
        <dbReference type="EMBL" id="EGZ29486.1"/>
    </source>
</evidence>
<dbReference type="EMBL" id="JH159151">
    <property type="protein sequence ID" value="EGZ29486.1"/>
    <property type="molecule type" value="Genomic_DNA"/>
</dbReference>
<feature type="region of interest" description="Disordered" evidence="1">
    <location>
        <begin position="1"/>
        <end position="21"/>
    </location>
</feature>
<proteinExistence type="predicted"/>
<protein>
    <submittedName>
        <fullName evidence="2">Uncharacterized protein</fullName>
    </submittedName>
</protein>
<feature type="region of interest" description="Disordered" evidence="1">
    <location>
        <begin position="39"/>
        <end position="84"/>
    </location>
</feature>
<sequence>MEVLLRAADERVSWKQTGTPETPAYAFLPGVYTSIAAQAATAQPQQQEDNANDSATKPKSAIPQQQPSPLPSAETGEGDGSKTRIILHGDNTFEYVWTMKRSGARAMEFTVEMEGVWSKPVLNRTRRGEEDQRIFLSAKRVRFQRLSNYGTTGAALPAQILSNSPACRILAGLTKKIANKLGAPVDVMTEKWLPARGVRLALAEDANGVKVKQFNPFYWYVLELALRCSGSGVLIRYCCKCPAQLGRGAAQRQSLNEDGANAAGERLSERFFILVH</sequence>
<reference evidence="2 3" key="1">
    <citation type="journal article" date="2006" name="Science">
        <title>Phytophthora genome sequences uncover evolutionary origins and mechanisms of pathogenesis.</title>
        <authorList>
            <person name="Tyler B.M."/>
            <person name="Tripathy S."/>
            <person name="Zhang X."/>
            <person name="Dehal P."/>
            <person name="Jiang R.H."/>
            <person name="Aerts A."/>
            <person name="Arredondo F.D."/>
            <person name="Baxter L."/>
            <person name="Bensasson D."/>
            <person name="Beynon J.L."/>
            <person name="Chapman J."/>
            <person name="Damasceno C.M."/>
            <person name="Dorrance A.E."/>
            <person name="Dou D."/>
            <person name="Dickerman A.W."/>
            <person name="Dubchak I.L."/>
            <person name="Garbelotto M."/>
            <person name="Gijzen M."/>
            <person name="Gordon S.G."/>
            <person name="Govers F."/>
            <person name="Grunwald N.J."/>
            <person name="Huang W."/>
            <person name="Ivors K.L."/>
            <person name="Jones R.W."/>
            <person name="Kamoun S."/>
            <person name="Krampis K."/>
            <person name="Lamour K.H."/>
            <person name="Lee M.K."/>
            <person name="McDonald W.H."/>
            <person name="Medina M."/>
            <person name="Meijer H.J."/>
            <person name="Nordberg E.K."/>
            <person name="Maclean D.J."/>
            <person name="Ospina-Giraldo M.D."/>
            <person name="Morris P.F."/>
            <person name="Phuntumart V."/>
            <person name="Putnam N.H."/>
            <person name="Rash S."/>
            <person name="Rose J.K."/>
            <person name="Sakihama Y."/>
            <person name="Salamov A.A."/>
            <person name="Savidor A."/>
            <person name="Scheuring C.F."/>
            <person name="Smith B.M."/>
            <person name="Sobral B.W."/>
            <person name="Terry A."/>
            <person name="Torto-Alalibo T.A."/>
            <person name="Win J."/>
            <person name="Xu Z."/>
            <person name="Zhang H."/>
            <person name="Grigoriev I.V."/>
            <person name="Rokhsar D.S."/>
            <person name="Boore J.L."/>
        </authorList>
    </citation>
    <scope>NUCLEOTIDE SEQUENCE [LARGE SCALE GENOMIC DNA]</scope>
    <source>
        <strain evidence="2 3">P6497</strain>
    </source>
</reference>
<dbReference type="OMA" id="DVMTEKW"/>
<dbReference type="GeneID" id="20654067"/>
<evidence type="ECO:0000313" key="3">
    <source>
        <dbReference type="Proteomes" id="UP000002640"/>
    </source>
</evidence>
<organism evidence="2 3">
    <name type="scientific">Phytophthora sojae (strain P6497)</name>
    <name type="common">Soybean stem and root rot agent</name>
    <name type="synonym">Phytophthora megasperma f. sp. glycines</name>
    <dbReference type="NCBI Taxonomy" id="1094619"/>
    <lineage>
        <taxon>Eukaryota</taxon>
        <taxon>Sar</taxon>
        <taxon>Stramenopiles</taxon>
        <taxon>Oomycota</taxon>
        <taxon>Peronosporomycetes</taxon>
        <taxon>Peronosporales</taxon>
        <taxon>Peronosporaceae</taxon>
        <taxon>Phytophthora</taxon>
    </lineage>
</organism>
<name>G4YKZ5_PHYSP</name>
<feature type="compositionally biased region" description="Polar residues" evidence="1">
    <location>
        <begin position="48"/>
        <end position="67"/>
    </location>
</feature>
<dbReference type="KEGG" id="psoj:PHYSODRAFT_471270"/>
<dbReference type="RefSeq" id="XP_009516761.1">
    <property type="nucleotide sequence ID" value="XM_009518466.1"/>
</dbReference>
<dbReference type="Proteomes" id="UP000002640">
    <property type="component" value="Unassembled WGS sequence"/>
</dbReference>